<evidence type="ECO:0000313" key="1">
    <source>
        <dbReference type="EMBL" id="TYI03209.1"/>
    </source>
</evidence>
<keyword evidence="2" id="KW-1185">Reference proteome</keyword>
<dbReference type="Proteomes" id="UP000322667">
    <property type="component" value="Chromosome A11"/>
</dbReference>
<evidence type="ECO:0000313" key="2">
    <source>
        <dbReference type="Proteomes" id="UP000322667"/>
    </source>
</evidence>
<dbReference type="AlphaFoldDB" id="A0A5D2NHT3"/>
<accession>A0A5D2NHT3</accession>
<name>A0A5D2NHT3_GOSTO</name>
<sequence>LKQLPRVVPSGTSDKIGTIQRRLAWPLRKDDTHKSRNVVNIGQVHSVARKPGNDASRLNSDGVVQEISRHTKSFISKLIGRCMYKQGWHLQRLKSLCGNKLARHGICVSEHWCYVGDPVSFVVLDVARCLPFAAECNRGVWNMMLLAIVLVHAALQVQH</sequence>
<protein>
    <submittedName>
        <fullName evidence="1">Uncharacterized protein</fullName>
    </submittedName>
</protein>
<organism evidence="1 2">
    <name type="scientific">Gossypium tomentosum</name>
    <name type="common">Hawaiian cotton</name>
    <name type="synonym">Gossypium sandvicense</name>
    <dbReference type="NCBI Taxonomy" id="34277"/>
    <lineage>
        <taxon>Eukaryota</taxon>
        <taxon>Viridiplantae</taxon>
        <taxon>Streptophyta</taxon>
        <taxon>Embryophyta</taxon>
        <taxon>Tracheophyta</taxon>
        <taxon>Spermatophyta</taxon>
        <taxon>Magnoliopsida</taxon>
        <taxon>eudicotyledons</taxon>
        <taxon>Gunneridae</taxon>
        <taxon>Pentapetalae</taxon>
        <taxon>rosids</taxon>
        <taxon>malvids</taxon>
        <taxon>Malvales</taxon>
        <taxon>Malvaceae</taxon>
        <taxon>Malvoideae</taxon>
        <taxon>Gossypium</taxon>
    </lineage>
</organism>
<dbReference type="EMBL" id="CM017620">
    <property type="protein sequence ID" value="TYI03209.1"/>
    <property type="molecule type" value="Genomic_DNA"/>
</dbReference>
<proteinExistence type="predicted"/>
<gene>
    <name evidence="1" type="ORF">ES332_A11G320400v1</name>
</gene>
<feature type="non-terminal residue" evidence="1">
    <location>
        <position position="1"/>
    </location>
</feature>
<reference evidence="1 2" key="1">
    <citation type="submission" date="2019-07" db="EMBL/GenBank/DDBJ databases">
        <title>WGS assembly of Gossypium tomentosum.</title>
        <authorList>
            <person name="Chen Z.J."/>
            <person name="Sreedasyam A."/>
            <person name="Ando A."/>
            <person name="Song Q."/>
            <person name="De L."/>
            <person name="Hulse-Kemp A."/>
            <person name="Ding M."/>
            <person name="Ye W."/>
            <person name="Kirkbride R."/>
            <person name="Jenkins J."/>
            <person name="Plott C."/>
            <person name="Lovell J."/>
            <person name="Lin Y.-M."/>
            <person name="Vaughn R."/>
            <person name="Liu B."/>
            <person name="Li W."/>
            <person name="Simpson S."/>
            <person name="Scheffler B."/>
            <person name="Saski C."/>
            <person name="Grover C."/>
            <person name="Hu G."/>
            <person name="Conover J."/>
            <person name="Carlson J."/>
            <person name="Shu S."/>
            <person name="Boston L."/>
            <person name="Williams M."/>
            <person name="Peterson D."/>
            <person name="Mcgee K."/>
            <person name="Jones D."/>
            <person name="Wendel J."/>
            <person name="Stelly D."/>
            <person name="Grimwood J."/>
            <person name="Schmutz J."/>
        </authorList>
    </citation>
    <scope>NUCLEOTIDE SEQUENCE [LARGE SCALE GENOMIC DNA]</scope>
    <source>
        <strain evidence="1">7179.01</strain>
    </source>
</reference>